<accession>A0ABQ4LH27</accession>
<comment type="caution">
    <text evidence="1">The sequence shown here is derived from an EMBL/GenBank/DDBJ whole genome shotgun (WGS) entry which is preliminary data.</text>
</comment>
<evidence type="ECO:0000313" key="1">
    <source>
        <dbReference type="EMBL" id="GIO55837.1"/>
    </source>
</evidence>
<name>A0ABQ4LH27_9BACL</name>
<proteinExistence type="predicted"/>
<keyword evidence="2" id="KW-1185">Reference proteome</keyword>
<gene>
    <name evidence="1" type="ORF">J21TS7_41550</name>
</gene>
<dbReference type="EMBL" id="BORU01000001">
    <property type="protein sequence ID" value="GIO55837.1"/>
    <property type="molecule type" value="Genomic_DNA"/>
</dbReference>
<organism evidence="1 2">
    <name type="scientific">Paenibacillus cineris</name>
    <dbReference type="NCBI Taxonomy" id="237530"/>
    <lineage>
        <taxon>Bacteria</taxon>
        <taxon>Bacillati</taxon>
        <taxon>Bacillota</taxon>
        <taxon>Bacilli</taxon>
        <taxon>Bacillales</taxon>
        <taxon>Paenibacillaceae</taxon>
        <taxon>Paenibacillus</taxon>
    </lineage>
</organism>
<evidence type="ECO:0000313" key="2">
    <source>
        <dbReference type="Proteomes" id="UP000676601"/>
    </source>
</evidence>
<sequence length="65" mass="7609">MEKSFLQLFEMIGPKFITNIHPQNDLISLQTENSASSPFFPRDWIREHVINVRDSGNNKAWTTYP</sequence>
<protein>
    <submittedName>
        <fullName evidence="1">Uncharacterized protein</fullName>
    </submittedName>
</protein>
<reference evidence="1 2" key="1">
    <citation type="submission" date="2021-03" db="EMBL/GenBank/DDBJ databases">
        <title>Antimicrobial resistance genes in bacteria isolated from Japanese honey, and their potential for conferring macrolide and lincosamide resistance in the American foulbrood pathogen Paenibacillus larvae.</title>
        <authorList>
            <person name="Okamoto M."/>
            <person name="Kumagai M."/>
            <person name="Kanamori H."/>
            <person name="Takamatsu D."/>
        </authorList>
    </citation>
    <scope>NUCLEOTIDE SEQUENCE [LARGE SCALE GENOMIC DNA]</scope>
    <source>
        <strain evidence="1 2">J21TS7</strain>
    </source>
</reference>
<dbReference type="Proteomes" id="UP000676601">
    <property type="component" value="Unassembled WGS sequence"/>
</dbReference>